<reference evidence="1 2" key="1">
    <citation type="journal article" date="2002" name="Proc. Natl. Acad. Sci. U.S.A.">
        <title>The complete genome of hyperthermophile Methanopyrus kandleri AV19 and monophyly of archaeal methanogens.</title>
        <authorList>
            <person name="Slesarev A.I."/>
            <person name="Mezhevaya K.V."/>
            <person name="Makarova K.S."/>
            <person name="Polushin N.N."/>
            <person name="Shcherbinina O.V."/>
            <person name="Shakhova V.V."/>
            <person name="Belova G.I."/>
            <person name="Aravind L."/>
            <person name="Natale D.A."/>
            <person name="Rogozin I.B."/>
            <person name="Tatusov R.L."/>
            <person name="Wolf Y.I."/>
            <person name="Stetter K.O."/>
            <person name="Malykh A.G."/>
            <person name="Koonin E.V."/>
            <person name="Kozyavkin S.A."/>
        </authorList>
    </citation>
    <scope>NUCLEOTIDE SEQUENCE [LARGE SCALE GENOMIC DNA]</scope>
    <source>
        <strain evidence="2">AV19 / DSM 6324 / JCM 9639 / NBRC 100938</strain>
    </source>
</reference>
<evidence type="ECO:0000313" key="2">
    <source>
        <dbReference type="Proteomes" id="UP000001826"/>
    </source>
</evidence>
<proteinExistence type="predicted"/>
<keyword evidence="2" id="KW-1185">Reference proteome</keyword>
<dbReference type="EMBL" id="AE009439">
    <property type="protein sequence ID" value="AAM01434.1"/>
    <property type="molecule type" value="Genomic_DNA"/>
</dbReference>
<gene>
    <name evidence="1" type="ordered locus">MK0217</name>
</gene>
<name>Q8TYS5_METKA</name>
<dbReference type="KEGG" id="mka:MK0217"/>
<dbReference type="AlphaFoldDB" id="Q8TYS5"/>
<dbReference type="Proteomes" id="UP000001826">
    <property type="component" value="Chromosome"/>
</dbReference>
<protein>
    <submittedName>
        <fullName evidence="1">Uncharacterized protein</fullName>
    </submittedName>
</protein>
<dbReference type="STRING" id="190192.MK0217"/>
<dbReference type="HOGENOM" id="CLU_1122626_0_0_2"/>
<dbReference type="PaxDb" id="190192-MK0217"/>
<dbReference type="InParanoid" id="Q8TYS5"/>
<evidence type="ECO:0000313" key="1">
    <source>
        <dbReference type="EMBL" id="AAM01434.1"/>
    </source>
</evidence>
<sequence>MIRRALDVIGEQLDVEKLVEEARKDLTSALNRVTEYFGLEKLVVLDDSGKPIGIVGDGRMEGGLINAVYTIRESLGDVDTILVTSEDSTNYLALCLDEYVVVCESKMTLSDADIFMLKNDLGKVIDAAVSGQRVKSEIPFVVIDEHGLVILSNVDRCEEVGALISQLYRFVKDHVEGSIEWIKMTTGENKTLAVKPHNDFLIAFVVESDVEDADDACEETVKTLIEKVERAVAGSPSPPAEKGEGLT</sequence>
<organism evidence="1 2">
    <name type="scientific">Methanopyrus kandleri (strain AV19 / DSM 6324 / JCM 9639 / NBRC 100938)</name>
    <dbReference type="NCBI Taxonomy" id="190192"/>
    <lineage>
        <taxon>Archaea</taxon>
        <taxon>Methanobacteriati</taxon>
        <taxon>Methanobacteriota</taxon>
        <taxon>Methanomada group</taxon>
        <taxon>Methanopyri</taxon>
        <taxon>Methanopyrales</taxon>
        <taxon>Methanopyraceae</taxon>
        <taxon>Methanopyrus</taxon>
    </lineage>
</organism>
<accession>Q8TYS5</accession>
<dbReference type="EnsemblBacteria" id="AAM01434">
    <property type="protein sequence ID" value="AAM01434"/>
    <property type="gene ID" value="MK0217"/>
</dbReference>